<name>A0ABR1AH11_POLSC</name>
<dbReference type="EMBL" id="JAWJWF010000049">
    <property type="protein sequence ID" value="KAK6619245.1"/>
    <property type="molecule type" value="Genomic_DNA"/>
</dbReference>
<feature type="region of interest" description="Disordered" evidence="1">
    <location>
        <begin position="1"/>
        <end position="25"/>
    </location>
</feature>
<dbReference type="Proteomes" id="UP001359485">
    <property type="component" value="Unassembled WGS sequence"/>
</dbReference>
<feature type="compositionally biased region" description="Acidic residues" evidence="1">
    <location>
        <begin position="134"/>
        <end position="145"/>
    </location>
</feature>
<accession>A0ABR1AH11</accession>
<keyword evidence="3" id="KW-1185">Reference proteome</keyword>
<reference evidence="2 3" key="1">
    <citation type="submission" date="2023-09" db="EMBL/GenBank/DDBJ databases">
        <title>Genomes of two closely related lineages of the louse Polyplax serrata with different host specificities.</title>
        <authorList>
            <person name="Martinu J."/>
            <person name="Tarabai H."/>
            <person name="Stefka J."/>
            <person name="Hypsa V."/>
        </authorList>
    </citation>
    <scope>NUCLEOTIDE SEQUENCE [LARGE SCALE GENOMIC DNA]</scope>
    <source>
        <strain evidence="2">98ZLc_SE</strain>
    </source>
</reference>
<proteinExistence type="predicted"/>
<evidence type="ECO:0000256" key="1">
    <source>
        <dbReference type="SAM" id="MobiDB-lite"/>
    </source>
</evidence>
<sequence>MADATKEEEGTTTAEKSFRPGSVNLFEQQKKLNYGRRVNRQVGENQTGGKIDKNKQKKKKKEEKVKIGMVGEEFPASSTLTGLFSCLSERQNGRRRTTRWETRAADVNFPKRFGEFSRESAGAGAYPGGIKAGEEEEEEEEEGDETDRRFFTKTKRINRRAELFEISEINEGN</sequence>
<evidence type="ECO:0000313" key="3">
    <source>
        <dbReference type="Proteomes" id="UP001359485"/>
    </source>
</evidence>
<comment type="caution">
    <text evidence="2">The sequence shown here is derived from an EMBL/GenBank/DDBJ whole genome shotgun (WGS) entry which is preliminary data.</text>
</comment>
<feature type="region of interest" description="Disordered" evidence="1">
    <location>
        <begin position="116"/>
        <end position="150"/>
    </location>
</feature>
<gene>
    <name evidence="2" type="ORF">RUM44_003627</name>
</gene>
<organism evidence="2 3">
    <name type="scientific">Polyplax serrata</name>
    <name type="common">Common mouse louse</name>
    <dbReference type="NCBI Taxonomy" id="468196"/>
    <lineage>
        <taxon>Eukaryota</taxon>
        <taxon>Metazoa</taxon>
        <taxon>Ecdysozoa</taxon>
        <taxon>Arthropoda</taxon>
        <taxon>Hexapoda</taxon>
        <taxon>Insecta</taxon>
        <taxon>Pterygota</taxon>
        <taxon>Neoptera</taxon>
        <taxon>Paraneoptera</taxon>
        <taxon>Psocodea</taxon>
        <taxon>Troctomorpha</taxon>
        <taxon>Phthiraptera</taxon>
        <taxon>Anoplura</taxon>
        <taxon>Polyplacidae</taxon>
        <taxon>Polyplax</taxon>
    </lineage>
</organism>
<evidence type="ECO:0000313" key="2">
    <source>
        <dbReference type="EMBL" id="KAK6619245.1"/>
    </source>
</evidence>
<protein>
    <submittedName>
        <fullName evidence="2">Uncharacterized protein</fullName>
    </submittedName>
</protein>
<feature type="region of interest" description="Disordered" evidence="1">
    <location>
        <begin position="38"/>
        <end position="64"/>
    </location>
</feature>